<dbReference type="Proteomes" id="UP000269597">
    <property type="component" value="Unassembled WGS sequence"/>
</dbReference>
<dbReference type="RefSeq" id="WP_002045782.1">
    <property type="nucleotide sequence ID" value="NZ_CAXOAE010000009.1"/>
</dbReference>
<accession>A0A3R9SXG6</accession>
<evidence type="ECO:0000313" key="3">
    <source>
        <dbReference type="Proteomes" id="UP000269597"/>
    </source>
</evidence>
<keyword evidence="1" id="KW-0472">Membrane</keyword>
<sequence length="227" mass="26643">MKHRKVTLSAVLLWGVVAYALALLTYCTMKSVLSASADNISAFGSILGACAAFFAVFVAAYLFNDWKEQHNKQVQNDFALKTYNQFKKFELALFKANDTFSNLSNIIDWNNEIDLPLDDSKVKESQNEMNLMFSQVHEAEYEFKNFMSQLVDYCVVTNQGDNFLIIQKDLYRQFFKFYNNEDELSYSSYNQFWKNYSYLFDEYLSLRTNTYEKVIKDILDKLQEHLN</sequence>
<keyword evidence="1" id="KW-1133">Transmembrane helix</keyword>
<name>A0A3R9SXG6_ACIBA</name>
<protein>
    <submittedName>
        <fullName evidence="2">Uncharacterized protein</fullName>
    </submittedName>
</protein>
<evidence type="ECO:0000256" key="1">
    <source>
        <dbReference type="SAM" id="Phobius"/>
    </source>
</evidence>
<organism evidence="2 3">
    <name type="scientific">Acinetobacter baumannii</name>
    <dbReference type="NCBI Taxonomy" id="470"/>
    <lineage>
        <taxon>Bacteria</taxon>
        <taxon>Pseudomonadati</taxon>
        <taxon>Pseudomonadota</taxon>
        <taxon>Gammaproteobacteria</taxon>
        <taxon>Moraxellales</taxon>
        <taxon>Moraxellaceae</taxon>
        <taxon>Acinetobacter</taxon>
        <taxon>Acinetobacter calcoaceticus/baumannii complex</taxon>
    </lineage>
</organism>
<dbReference type="AlphaFoldDB" id="A0A3R9SXG6"/>
<reference evidence="2 3" key="1">
    <citation type="submission" date="2018-10" db="EMBL/GenBank/DDBJ databases">
        <title>GWAS and RNA-Seq identify cryptic mechanisms of antimicrobial resistance in Acinetobacter baumannii.</title>
        <authorList>
            <person name="Sahl J.W."/>
        </authorList>
    </citation>
    <scope>NUCLEOTIDE SEQUENCE [LARGE SCALE GENOMIC DNA]</scope>
    <source>
        <strain evidence="2 3">TG31299</strain>
    </source>
</reference>
<comment type="caution">
    <text evidence="2">The sequence shown here is derived from an EMBL/GenBank/DDBJ whole genome shotgun (WGS) entry which is preliminary data.</text>
</comment>
<gene>
    <name evidence="2" type="ORF">EA722_09470</name>
</gene>
<proteinExistence type="predicted"/>
<feature type="transmembrane region" description="Helical" evidence="1">
    <location>
        <begin position="46"/>
        <end position="63"/>
    </location>
</feature>
<dbReference type="EMBL" id="RFBY01000026">
    <property type="protein sequence ID" value="RSP75875.1"/>
    <property type="molecule type" value="Genomic_DNA"/>
</dbReference>
<keyword evidence="1" id="KW-0812">Transmembrane</keyword>
<evidence type="ECO:0000313" key="2">
    <source>
        <dbReference type="EMBL" id="RSP75875.1"/>
    </source>
</evidence>